<dbReference type="eggNOG" id="COG2244">
    <property type="taxonomic scope" value="Bacteria"/>
</dbReference>
<gene>
    <name evidence="8" type="ordered locus">MODMU_2693</name>
</gene>
<feature type="transmembrane region" description="Helical" evidence="7">
    <location>
        <begin position="282"/>
        <end position="304"/>
    </location>
</feature>
<feature type="transmembrane region" description="Helical" evidence="7">
    <location>
        <begin position="73"/>
        <end position="98"/>
    </location>
</feature>
<evidence type="ECO:0008006" key="10">
    <source>
        <dbReference type="Google" id="ProtNLM"/>
    </source>
</evidence>
<sequence length="451" mass="46298">MPREGPRHARRRPLTDPPDGAAAGGARAATGQLRSLLRGVQLPLWSFGQVGVQMFVALLSARWLGPEDRGDLVLATTLATLLLLVSSLGAGNASRVLLAEPDRWWTWSRYVRLSALLTLPHLLLSATLGLLVLSLLTTPSPTVAVAFVVYSVPALGAHLLREGLHGLGRHRTSLAIAVGNAVGQLALIAGAHAAGVLSPAVALLGFALCNTVSVVVQVAVGRSADVLGRARPRVTAREWSRQARHLIGFSRFALVAALGQSFVVNGDRLVLGATGSAAQVGIYAAASSLAQLTYVAPVALTALLTRRTAAAGSLAAWERMHRPVLALSGALAVVVACGGWFAIPVLLGEDFTAARAVLPVLCAAGIPFASYHVDSAACAGLRDLRTGARGALLGCVVLVAAGTAGSHLLGAVGIAYGVLLTYTVMAVTVRLRMPSAGTVPRTTVGASSTGS</sequence>
<keyword evidence="4 7" id="KW-1133">Transmembrane helix</keyword>
<feature type="transmembrane region" description="Helical" evidence="7">
    <location>
        <begin position="243"/>
        <end position="262"/>
    </location>
</feature>
<feature type="region of interest" description="Disordered" evidence="6">
    <location>
        <begin position="1"/>
        <end position="25"/>
    </location>
</feature>
<organism evidence="8 9">
    <name type="scientific">Modestobacter italicus (strain DSM 44449 / CECT 9708 / BC 501)</name>
    <dbReference type="NCBI Taxonomy" id="2732864"/>
    <lineage>
        <taxon>Bacteria</taxon>
        <taxon>Bacillati</taxon>
        <taxon>Actinomycetota</taxon>
        <taxon>Actinomycetes</taxon>
        <taxon>Geodermatophilales</taxon>
        <taxon>Geodermatophilaceae</taxon>
        <taxon>Modestobacter</taxon>
    </lineage>
</organism>
<protein>
    <recommendedName>
        <fullName evidence="10">Polysaccharide biosynthesis protein</fullName>
    </recommendedName>
</protein>
<keyword evidence="2" id="KW-1003">Cell membrane</keyword>
<keyword evidence="9" id="KW-1185">Reference proteome</keyword>
<dbReference type="KEGG" id="mmar:MODMU_2693"/>
<keyword evidence="3 7" id="KW-0812">Transmembrane</keyword>
<evidence type="ECO:0000313" key="8">
    <source>
        <dbReference type="EMBL" id="CCH88122.1"/>
    </source>
</evidence>
<evidence type="ECO:0000256" key="2">
    <source>
        <dbReference type="ARBA" id="ARBA00022475"/>
    </source>
</evidence>
<evidence type="ECO:0000256" key="5">
    <source>
        <dbReference type="ARBA" id="ARBA00023136"/>
    </source>
</evidence>
<dbReference type="InterPro" id="IPR050833">
    <property type="entry name" value="Poly_Biosynth_Transport"/>
</dbReference>
<feature type="transmembrane region" description="Helical" evidence="7">
    <location>
        <begin position="391"/>
        <end position="408"/>
    </location>
</feature>
<name>I4EXK9_MODI5</name>
<evidence type="ECO:0000256" key="1">
    <source>
        <dbReference type="ARBA" id="ARBA00004651"/>
    </source>
</evidence>
<feature type="transmembrane region" description="Helical" evidence="7">
    <location>
        <begin position="200"/>
        <end position="222"/>
    </location>
</feature>
<dbReference type="EMBL" id="FO203431">
    <property type="protein sequence ID" value="CCH88122.1"/>
    <property type="molecule type" value="Genomic_DNA"/>
</dbReference>
<accession>I4EXK9</accession>
<dbReference type="HOGENOM" id="CLU_606652_0_0_11"/>
<evidence type="ECO:0000256" key="6">
    <source>
        <dbReference type="SAM" id="MobiDB-lite"/>
    </source>
</evidence>
<evidence type="ECO:0000256" key="3">
    <source>
        <dbReference type="ARBA" id="ARBA00022692"/>
    </source>
</evidence>
<evidence type="ECO:0000256" key="7">
    <source>
        <dbReference type="SAM" id="Phobius"/>
    </source>
</evidence>
<dbReference type="PANTHER" id="PTHR30250">
    <property type="entry name" value="PST FAMILY PREDICTED COLANIC ACID TRANSPORTER"/>
    <property type="match status" value="1"/>
</dbReference>
<dbReference type="OrthoDB" id="5188570at2"/>
<feature type="transmembrane region" description="Helical" evidence="7">
    <location>
        <begin position="324"/>
        <end position="347"/>
    </location>
</feature>
<dbReference type="Proteomes" id="UP000006461">
    <property type="component" value="Chromosome"/>
</dbReference>
<evidence type="ECO:0000313" key="9">
    <source>
        <dbReference type="Proteomes" id="UP000006461"/>
    </source>
</evidence>
<feature type="transmembrane region" description="Helical" evidence="7">
    <location>
        <begin position="142"/>
        <end position="160"/>
    </location>
</feature>
<keyword evidence="5 7" id="KW-0472">Membrane</keyword>
<feature type="transmembrane region" description="Helical" evidence="7">
    <location>
        <begin position="42"/>
        <end position="61"/>
    </location>
</feature>
<dbReference type="PANTHER" id="PTHR30250:SF26">
    <property type="entry name" value="PSMA PROTEIN"/>
    <property type="match status" value="1"/>
</dbReference>
<feature type="transmembrane region" description="Helical" evidence="7">
    <location>
        <begin position="414"/>
        <end position="431"/>
    </location>
</feature>
<feature type="transmembrane region" description="Helical" evidence="7">
    <location>
        <begin position="172"/>
        <end position="194"/>
    </location>
</feature>
<evidence type="ECO:0000256" key="4">
    <source>
        <dbReference type="ARBA" id="ARBA00022989"/>
    </source>
</evidence>
<dbReference type="STRING" id="477641.MODMU_2693"/>
<feature type="transmembrane region" description="Helical" evidence="7">
    <location>
        <begin position="353"/>
        <end position="371"/>
    </location>
</feature>
<comment type="subcellular location">
    <subcellularLocation>
        <location evidence="1">Cell membrane</location>
        <topology evidence="1">Multi-pass membrane protein</topology>
    </subcellularLocation>
</comment>
<dbReference type="AlphaFoldDB" id="I4EXK9"/>
<proteinExistence type="predicted"/>
<dbReference type="GO" id="GO:0005886">
    <property type="term" value="C:plasma membrane"/>
    <property type="evidence" value="ECO:0007669"/>
    <property type="project" value="UniProtKB-SubCell"/>
</dbReference>
<reference evidence="8 9" key="1">
    <citation type="journal article" date="2012" name="J. Bacteriol.">
        <title>Genome Sequence of Radiation-Resistant Modestobacter marinus Strain BC501, a Representative Actinobacterium That Thrives on Calcareous Stone Surfaces.</title>
        <authorList>
            <person name="Normand P."/>
            <person name="Gury J."/>
            <person name="Pujic P."/>
            <person name="Chouaia B."/>
            <person name="Crotti E."/>
            <person name="Brusetti L."/>
            <person name="Daffonchio D."/>
            <person name="Vacherie B."/>
            <person name="Barbe V."/>
            <person name="Medigue C."/>
            <person name="Calteau A."/>
            <person name="Ghodhbane-Gtari F."/>
            <person name="Essoussi I."/>
            <person name="Nouioui I."/>
            <person name="Abbassi-Ghozzi I."/>
            <person name="Gtari M."/>
        </authorList>
    </citation>
    <scope>NUCLEOTIDE SEQUENCE [LARGE SCALE GENOMIC DNA]</scope>
    <source>
        <strain evidence="9">BC 501</strain>
    </source>
</reference>
<feature type="transmembrane region" description="Helical" evidence="7">
    <location>
        <begin position="110"/>
        <end position="136"/>
    </location>
</feature>